<protein>
    <submittedName>
        <fullName evidence="1">Uncharacterized protein</fullName>
    </submittedName>
</protein>
<dbReference type="AlphaFoldDB" id="W2C9A6"/>
<evidence type="ECO:0000313" key="1">
    <source>
        <dbReference type="EMBL" id="ETK03041.1"/>
    </source>
</evidence>
<gene>
    <name evidence="1" type="ORF">N425_00600</name>
</gene>
<dbReference type="InterPro" id="IPR029063">
    <property type="entry name" value="SAM-dependent_MTases_sf"/>
</dbReference>
<sequence length="57" mass="6520">MWFPYGGVDSIKKDHPILLILIYHTEKDFFEIPSVIKAHAPGYGFKFSRSIILLVIG</sequence>
<accession>W2C9A6</accession>
<dbReference type="Proteomes" id="UP000018837">
    <property type="component" value="Unassembled WGS sequence"/>
</dbReference>
<proteinExistence type="predicted"/>
<dbReference type="Gene3D" id="3.40.50.150">
    <property type="entry name" value="Vaccinia Virus protein VP39"/>
    <property type="match status" value="1"/>
</dbReference>
<comment type="caution">
    <text evidence="1">The sequence shown here is derived from an EMBL/GenBank/DDBJ whole genome shotgun (WGS) entry which is preliminary data.</text>
</comment>
<name>W2C9A6_9BACT</name>
<dbReference type="EMBL" id="AYUF01000138">
    <property type="protein sequence ID" value="ETK03041.1"/>
    <property type="molecule type" value="Genomic_DNA"/>
</dbReference>
<reference evidence="1 2" key="1">
    <citation type="submission" date="2013-11" db="EMBL/GenBank/DDBJ databases">
        <title>Single cell genomics of uncultured Tannerella BU063 (oral taxon 286).</title>
        <authorList>
            <person name="Beall C.J."/>
            <person name="Campbell A.G."/>
            <person name="Griffen A.L."/>
            <person name="Podar M."/>
            <person name="Leys E.J."/>
        </authorList>
    </citation>
    <scope>NUCLEOTIDE SEQUENCE [LARGE SCALE GENOMIC DNA]</scope>
    <source>
        <strain evidence="1">Cell 2</strain>
    </source>
</reference>
<evidence type="ECO:0000313" key="2">
    <source>
        <dbReference type="Proteomes" id="UP000018837"/>
    </source>
</evidence>
<organism evidence="1 2">
    <name type="scientific">Tannerella sp. oral taxon BU063 isolate Cell 2</name>
    <dbReference type="NCBI Taxonomy" id="1411148"/>
    <lineage>
        <taxon>Bacteria</taxon>
        <taxon>Pseudomonadati</taxon>
        <taxon>Bacteroidota</taxon>
        <taxon>Bacteroidia</taxon>
        <taxon>Bacteroidales</taxon>
        <taxon>Tannerellaceae</taxon>
        <taxon>Tannerella</taxon>
    </lineage>
</organism>